<dbReference type="Pfam" id="PF13276">
    <property type="entry name" value="HTH_21"/>
    <property type="match status" value="1"/>
</dbReference>
<accession>A0A2T6G6X5</accession>
<dbReference type="AlphaFoldDB" id="A0A2T6G6X5"/>
<sequence>MYLAIRSVHEQQGFSVKLLCEVARLERSSYYKWVNHKPSPQEQENEQLLQEMLSLHEKVRGIYGYRRHTVQLSRDTNKPINHKRILRLMRLQGFSRSSAGRKSSTCARPHSTSLRTCSTAISRLTHQMKSG</sequence>
<evidence type="ECO:0000259" key="1">
    <source>
        <dbReference type="Pfam" id="PF13276"/>
    </source>
</evidence>
<evidence type="ECO:0000313" key="3">
    <source>
        <dbReference type="Proteomes" id="UP000244184"/>
    </source>
</evidence>
<dbReference type="PANTHER" id="PTHR46889">
    <property type="entry name" value="TRANSPOSASE INSF FOR INSERTION SEQUENCE IS3B-RELATED"/>
    <property type="match status" value="1"/>
</dbReference>
<dbReference type="PANTHER" id="PTHR46889:SF4">
    <property type="entry name" value="TRANSPOSASE INSO FOR INSERTION SEQUENCE ELEMENT IS911B-RELATED"/>
    <property type="match status" value="1"/>
</dbReference>
<dbReference type="RefSeq" id="WP_108530901.1">
    <property type="nucleotide sequence ID" value="NZ_PYHP01000019.1"/>
</dbReference>
<gene>
    <name evidence="2" type="ORF">C8Z91_07545</name>
</gene>
<dbReference type="EMBL" id="PYHP01000019">
    <property type="protein sequence ID" value="PUA39909.1"/>
    <property type="molecule type" value="Genomic_DNA"/>
</dbReference>
<dbReference type="InterPro" id="IPR025948">
    <property type="entry name" value="HTH-like_dom"/>
</dbReference>
<protein>
    <recommendedName>
        <fullName evidence="1">HTH-like domain-containing protein</fullName>
    </recommendedName>
</protein>
<organism evidence="2 3">
    <name type="scientific">Paenibacillus elgii</name>
    <dbReference type="NCBI Taxonomy" id="189691"/>
    <lineage>
        <taxon>Bacteria</taxon>
        <taxon>Bacillati</taxon>
        <taxon>Bacillota</taxon>
        <taxon>Bacilli</taxon>
        <taxon>Bacillales</taxon>
        <taxon>Paenibacillaceae</taxon>
        <taxon>Paenibacillus</taxon>
    </lineage>
</organism>
<comment type="caution">
    <text evidence="2">The sequence shown here is derived from an EMBL/GenBank/DDBJ whole genome shotgun (WGS) entry which is preliminary data.</text>
</comment>
<reference evidence="2 3" key="1">
    <citation type="submission" date="2018-03" db="EMBL/GenBank/DDBJ databases">
        <title>Genome sequence of Paenibacillus elgii strain AC13 an antimicrobial compound producing bacteria.</title>
        <authorList>
            <person name="Kurokawa A.S."/>
            <person name="Araujo J.F."/>
            <person name="Costa R.A."/>
            <person name="Ortega D.B."/>
            <person name="Pires A.S."/>
            <person name="Pappas G.J.Jr."/>
            <person name="Franco O.L."/>
            <person name="Barreto C."/>
            <person name="Magalhaes B.S."/>
            <person name="Kruger R.H."/>
        </authorList>
    </citation>
    <scope>NUCLEOTIDE SEQUENCE [LARGE SCALE GENOMIC DNA]</scope>
    <source>
        <strain evidence="2 3">AC13</strain>
    </source>
</reference>
<dbReference type="InterPro" id="IPR050900">
    <property type="entry name" value="Transposase_IS3/IS150/IS904"/>
</dbReference>
<name>A0A2T6G6X5_9BACL</name>
<evidence type="ECO:0000313" key="2">
    <source>
        <dbReference type="EMBL" id="PUA39909.1"/>
    </source>
</evidence>
<feature type="domain" description="HTH-like" evidence="1">
    <location>
        <begin position="44"/>
        <end position="94"/>
    </location>
</feature>
<dbReference type="Proteomes" id="UP000244184">
    <property type="component" value="Unassembled WGS sequence"/>
</dbReference>
<proteinExistence type="predicted"/>